<dbReference type="PANTHER" id="PTHR43080">
    <property type="entry name" value="CBS DOMAIN-CONTAINING PROTEIN CBSX3, MITOCHONDRIAL"/>
    <property type="match status" value="1"/>
</dbReference>
<dbReference type="InterPro" id="IPR000644">
    <property type="entry name" value="CBS_dom"/>
</dbReference>
<comment type="caution">
    <text evidence="4">The sequence shown here is derived from an EMBL/GenBank/DDBJ whole genome shotgun (WGS) entry which is preliminary data.</text>
</comment>
<dbReference type="Gene3D" id="3.10.580.10">
    <property type="entry name" value="CBS-domain"/>
    <property type="match status" value="1"/>
</dbReference>
<gene>
    <name evidence="4" type="ORF">DI556_11895</name>
</gene>
<keyword evidence="1 2" id="KW-0129">CBS domain</keyword>
<accession>A0A2W5PWL8</accession>
<name>A0A2W5PWL8_RHOSU</name>
<dbReference type="GO" id="GO:0016301">
    <property type="term" value="F:kinase activity"/>
    <property type="evidence" value="ECO:0007669"/>
    <property type="project" value="UniProtKB-KW"/>
</dbReference>
<evidence type="ECO:0000313" key="4">
    <source>
        <dbReference type="EMBL" id="PZQ49247.1"/>
    </source>
</evidence>
<dbReference type="EMBL" id="QFPW01000008">
    <property type="protein sequence ID" value="PZQ49247.1"/>
    <property type="molecule type" value="Genomic_DNA"/>
</dbReference>
<keyword evidence="4" id="KW-0418">Kinase</keyword>
<reference evidence="4 5" key="1">
    <citation type="submission" date="2017-08" db="EMBL/GenBank/DDBJ databases">
        <title>Infants hospitalized years apart are colonized by the same room-sourced microbial strains.</title>
        <authorList>
            <person name="Brooks B."/>
            <person name="Olm M.R."/>
            <person name="Firek B.A."/>
            <person name="Baker R."/>
            <person name="Thomas B.C."/>
            <person name="Morowitz M.J."/>
            <person name="Banfield J.F."/>
        </authorList>
    </citation>
    <scope>NUCLEOTIDE SEQUENCE [LARGE SCALE GENOMIC DNA]</scope>
    <source>
        <strain evidence="4">S2_005_002_R2_34</strain>
    </source>
</reference>
<feature type="domain" description="CBS" evidence="3">
    <location>
        <begin position="77"/>
        <end position="132"/>
    </location>
</feature>
<organism evidence="4 5">
    <name type="scientific">Rhodovulum sulfidophilum</name>
    <name type="common">Rhodobacter sulfidophilus</name>
    <dbReference type="NCBI Taxonomy" id="35806"/>
    <lineage>
        <taxon>Bacteria</taxon>
        <taxon>Pseudomonadati</taxon>
        <taxon>Pseudomonadota</taxon>
        <taxon>Alphaproteobacteria</taxon>
        <taxon>Rhodobacterales</taxon>
        <taxon>Paracoccaceae</taxon>
        <taxon>Rhodovulum</taxon>
    </lineage>
</organism>
<protein>
    <submittedName>
        <fullName evidence="4">Histidine kinase</fullName>
    </submittedName>
</protein>
<dbReference type="SMART" id="SM00116">
    <property type="entry name" value="CBS"/>
    <property type="match status" value="2"/>
</dbReference>
<dbReference type="InterPro" id="IPR051257">
    <property type="entry name" value="Diverse_CBS-Domain"/>
</dbReference>
<dbReference type="Proteomes" id="UP000249185">
    <property type="component" value="Unassembled WGS sequence"/>
</dbReference>
<keyword evidence="4" id="KW-0808">Transferase</keyword>
<evidence type="ECO:0000313" key="5">
    <source>
        <dbReference type="Proteomes" id="UP000249185"/>
    </source>
</evidence>
<evidence type="ECO:0000259" key="3">
    <source>
        <dbReference type="PROSITE" id="PS51371"/>
    </source>
</evidence>
<dbReference type="InterPro" id="IPR046342">
    <property type="entry name" value="CBS_dom_sf"/>
</dbReference>
<dbReference type="AlphaFoldDB" id="A0A2W5PWL8"/>
<dbReference type="InterPro" id="IPR044725">
    <property type="entry name" value="CBSX3_CBS_dom"/>
</dbReference>
<dbReference type="CDD" id="cd04623">
    <property type="entry name" value="CBS_pair_bac_euk"/>
    <property type="match status" value="1"/>
</dbReference>
<evidence type="ECO:0000256" key="2">
    <source>
        <dbReference type="PROSITE-ProRule" id="PRU00703"/>
    </source>
</evidence>
<sequence>MIVRNIVGNKPTRAILSVKRDDTVRAATEMLAKNRIGAVIVSDDGEIVDGILSERDIVRALGTIGPDCLDARVKDLMTSAVVGCHLDDTAHQVLGKMTDGRFRHMPVIEENRMVAVISIGDVVKARLGEIEMENNALTGMIANSW</sequence>
<dbReference type="PANTHER" id="PTHR43080:SF2">
    <property type="entry name" value="CBS DOMAIN-CONTAINING PROTEIN"/>
    <property type="match status" value="1"/>
</dbReference>
<feature type="domain" description="CBS" evidence="3">
    <location>
        <begin position="11"/>
        <end position="71"/>
    </location>
</feature>
<dbReference type="Pfam" id="PF00571">
    <property type="entry name" value="CBS"/>
    <property type="match status" value="2"/>
</dbReference>
<dbReference type="PROSITE" id="PS51371">
    <property type="entry name" value="CBS"/>
    <property type="match status" value="2"/>
</dbReference>
<proteinExistence type="predicted"/>
<dbReference type="SUPFAM" id="SSF54631">
    <property type="entry name" value="CBS-domain pair"/>
    <property type="match status" value="1"/>
</dbReference>
<evidence type="ECO:0000256" key="1">
    <source>
        <dbReference type="ARBA" id="ARBA00023122"/>
    </source>
</evidence>